<name>A0ABR5A0C8_9BACL</name>
<keyword evidence="2" id="KW-0813">Transport</keyword>
<evidence type="ECO:0000256" key="7">
    <source>
        <dbReference type="SAM" id="Phobius"/>
    </source>
</evidence>
<proteinExistence type="predicted"/>
<evidence type="ECO:0000256" key="5">
    <source>
        <dbReference type="ARBA" id="ARBA00022989"/>
    </source>
</evidence>
<evidence type="ECO:0000256" key="1">
    <source>
        <dbReference type="ARBA" id="ARBA00004141"/>
    </source>
</evidence>
<feature type="transmembrane region" description="Helical" evidence="7">
    <location>
        <begin position="86"/>
        <end position="106"/>
    </location>
</feature>
<evidence type="ECO:0000313" key="9">
    <source>
        <dbReference type="EMBL" id="KIL34524.1"/>
    </source>
</evidence>
<dbReference type="Gene3D" id="1.20.1740.10">
    <property type="entry name" value="Amino acid/polyamine transporter I"/>
    <property type="match status" value="1"/>
</dbReference>
<protein>
    <submittedName>
        <fullName evidence="9">Transporter</fullName>
    </submittedName>
</protein>
<feature type="transmembrane region" description="Helical" evidence="7">
    <location>
        <begin position="156"/>
        <end position="180"/>
    </location>
</feature>
<dbReference type="InterPro" id="IPR004841">
    <property type="entry name" value="AA-permease/SLC12A_dom"/>
</dbReference>
<feature type="transmembrane region" description="Helical" evidence="7">
    <location>
        <begin position="415"/>
        <end position="433"/>
    </location>
</feature>
<accession>A0ABR5A0C8</accession>
<keyword evidence="5 7" id="KW-1133">Transmembrane helix</keyword>
<feature type="domain" description="Amino acid permease/ SLC12A" evidence="8">
    <location>
        <begin position="21"/>
        <end position="380"/>
    </location>
</feature>
<feature type="transmembrane region" description="Helical" evidence="7">
    <location>
        <begin position="238"/>
        <end position="258"/>
    </location>
</feature>
<comment type="subcellular location">
    <subcellularLocation>
        <location evidence="1">Membrane</location>
        <topology evidence="1">Multi-pass membrane protein</topology>
    </subcellularLocation>
</comment>
<keyword evidence="4" id="KW-0029">Amino-acid transport</keyword>
<dbReference type="EMBL" id="JXAL01000030">
    <property type="protein sequence ID" value="KIL34524.1"/>
    <property type="molecule type" value="Genomic_DNA"/>
</dbReference>
<evidence type="ECO:0000256" key="3">
    <source>
        <dbReference type="ARBA" id="ARBA00022692"/>
    </source>
</evidence>
<evidence type="ECO:0000256" key="4">
    <source>
        <dbReference type="ARBA" id="ARBA00022970"/>
    </source>
</evidence>
<organism evidence="9 10">
    <name type="scientific">Cohnella kolymensis</name>
    <dbReference type="NCBI Taxonomy" id="1590652"/>
    <lineage>
        <taxon>Bacteria</taxon>
        <taxon>Bacillati</taxon>
        <taxon>Bacillota</taxon>
        <taxon>Bacilli</taxon>
        <taxon>Bacillales</taxon>
        <taxon>Paenibacillaceae</taxon>
        <taxon>Cohnella</taxon>
    </lineage>
</organism>
<feature type="transmembrane region" description="Helical" evidence="7">
    <location>
        <begin position="285"/>
        <end position="310"/>
    </location>
</feature>
<evidence type="ECO:0000256" key="2">
    <source>
        <dbReference type="ARBA" id="ARBA00022448"/>
    </source>
</evidence>
<feature type="transmembrane region" description="Helical" evidence="7">
    <location>
        <begin position="46"/>
        <end position="65"/>
    </location>
</feature>
<feature type="transmembrane region" description="Helical" evidence="7">
    <location>
        <begin position="126"/>
        <end position="144"/>
    </location>
</feature>
<feature type="transmembrane region" description="Helical" evidence="7">
    <location>
        <begin position="200"/>
        <end position="226"/>
    </location>
</feature>
<evidence type="ECO:0000313" key="10">
    <source>
        <dbReference type="Proteomes" id="UP000054526"/>
    </source>
</evidence>
<keyword evidence="3 7" id="KW-0812">Transmembrane</keyword>
<keyword evidence="10" id="KW-1185">Reference proteome</keyword>
<dbReference type="Pfam" id="PF00324">
    <property type="entry name" value="AA_permease"/>
    <property type="match status" value="1"/>
</dbReference>
<feature type="transmembrane region" description="Helical" evidence="7">
    <location>
        <begin position="393"/>
        <end position="409"/>
    </location>
</feature>
<dbReference type="PIRSF" id="PIRSF006060">
    <property type="entry name" value="AA_transporter"/>
    <property type="match status" value="1"/>
</dbReference>
<reference evidence="9 10" key="1">
    <citation type="submission" date="2014-12" db="EMBL/GenBank/DDBJ databases">
        <title>Draft genome sequence of Cohnella kolymensis strain B-2846.</title>
        <authorList>
            <person name="Karlyshev A.V."/>
            <person name="Kudryashova E.B."/>
        </authorList>
    </citation>
    <scope>NUCLEOTIDE SEQUENCE [LARGE SCALE GENOMIC DNA]</scope>
    <source>
        <strain evidence="9 10">VKM B-2846</strain>
    </source>
</reference>
<gene>
    <name evidence="9" type="ORF">SD71_19510</name>
</gene>
<evidence type="ECO:0000259" key="8">
    <source>
        <dbReference type="Pfam" id="PF00324"/>
    </source>
</evidence>
<keyword evidence="6 7" id="KW-0472">Membrane</keyword>
<feature type="transmembrane region" description="Helical" evidence="7">
    <location>
        <begin position="358"/>
        <end position="381"/>
    </location>
</feature>
<evidence type="ECO:0000256" key="6">
    <source>
        <dbReference type="ARBA" id="ARBA00023136"/>
    </source>
</evidence>
<dbReference type="PANTHER" id="PTHR43495:SF5">
    <property type="entry name" value="GAMMA-AMINOBUTYRIC ACID PERMEASE"/>
    <property type="match status" value="1"/>
</dbReference>
<dbReference type="PROSITE" id="PS51257">
    <property type="entry name" value="PROKAR_LIPOPROTEIN"/>
    <property type="match status" value="1"/>
</dbReference>
<dbReference type="PANTHER" id="PTHR43495">
    <property type="entry name" value="GABA PERMEASE"/>
    <property type="match status" value="1"/>
</dbReference>
<dbReference type="Proteomes" id="UP000054526">
    <property type="component" value="Unassembled WGS sequence"/>
</dbReference>
<comment type="caution">
    <text evidence="9">The sequence shown here is derived from an EMBL/GenBank/DDBJ whole genome shotgun (WGS) entry which is preliminary data.</text>
</comment>
<feature type="transmembrane region" description="Helical" evidence="7">
    <location>
        <begin position="21"/>
        <end position="40"/>
    </location>
</feature>
<feature type="transmembrane region" description="Helical" evidence="7">
    <location>
        <begin position="331"/>
        <end position="352"/>
    </location>
</feature>
<sequence>MTSKKNHAPREQPLKWWQLSLLGVACTIGTGYFLGSGIAIKMTGPSILFSFLLAAIATYFVFDALARMTAAEPIQGSFRSFAKKAYGQWAGFSSGWVYWVSEMLISGSQMTALSLFTRYWLPDVPMWIFAAGYSILGVGVILLGTKGFESIEHILAVMKLAAIVMFLVLAAAALLGWIHGDTEPQRFGEAFDTMFAAGFIGWWSALIYAFYAFGGIEILGIMALRLRDPRDAPKAGKVMLILLTTLYISSLLLAIWLVSWRVFDATESPFIVALRHFDLPFVPHLFNGVLIIAGFSTMVASLFAVTNMMVTLAKDNDAPRLLAKSVKKRPLLAISFTTLGMILSIVIAFLLPERVYEYFTTAAGLMLLYNWLFILFSSGRILDLSALGQTKRWLGIVIIIAAVIGTVTHRTSRPGLWISLLFLLIIGGVTLIMKRVWRKQQQSQPNKMRKA</sequence>